<dbReference type="Proteomes" id="UP000053647">
    <property type="component" value="Unassembled WGS sequence"/>
</dbReference>
<organism evidence="2 3">
    <name type="scientific">Paxillus involutus ATCC 200175</name>
    <dbReference type="NCBI Taxonomy" id="664439"/>
    <lineage>
        <taxon>Eukaryota</taxon>
        <taxon>Fungi</taxon>
        <taxon>Dikarya</taxon>
        <taxon>Basidiomycota</taxon>
        <taxon>Agaricomycotina</taxon>
        <taxon>Agaricomycetes</taxon>
        <taxon>Agaricomycetidae</taxon>
        <taxon>Boletales</taxon>
        <taxon>Paxilineae</taxon>
        <taxon>Paxillaceae</taxon>
        <taxon>Paxillus</taxon>
    </lineage>
</organism>
<protein>
    <submittedName>
        <fullName evidence="2">Uncharacterized protein</fullName>
    </submittedName>
</protein>
<feature type="compositionally biased region" description="Basic and acidic residues" evidence="1">
    <location>
        <begin position="182"/>
        <end position="192"/>
    </location>
</feature>
<feature type="compositionally biased region" description="Polar residues" evidence="1">
    <location>
        <begin position="422"/>
        <end position="432"/>
    </location>
</feature>
<gene>
    <name evidence="2" type="ORF">PAXINDRAFT_158785</name>
</gene>
<dbReference type="HOGENOM" id="CLU_585380_0_0_1"/>
<dbReference type="OrthoDB" id="3270471at2759"/>
<name>A0A0C9TDI1_PAXIN</name>
<accession>A0A0C9TDI1</accession>
<dbReference type="EMBL" id="KN820421">
    <property type="protein sequence ID" value="KIJ06252.1"/>
    <property type="molecule type" value="Genomic_DNA"/>
</dbReference>
<dbReference type="AlphaFoldDB" id="A0A0C9TDI1"/>
<reference evidence="3" key="2">
    <citation type="submission" date="2015-01" db="EMBL/GenBank/DDBJ databases">
        <title>Evolutionary Origins and Diversification of the Mycorrhizal Mutualists.</title>
        <authorList>
            <consortium name="DOE Joint Genome Institute"/>
            <consortium name="Mycorrhizal Genomics Consortium"/>
            <person name="Kohler A."/>
            <person name="Kuo A."/>
            <person name="Nagy L.G."/>
            <person name="Floudas D."/>
            <person name="Copeland A."/>
            <person name="Barry K.W."/>
            <person name="Cichocki N."/>
            <person name="Veneault-Fourrey C."/>
            <person name="LaButti K."/>
            <person name="Lindquist E.A."/>
            <person name="Lipzen A."/>
            <person name="Lundell T."/>
            <person name="Morin E."/>
            <person name="Murat C."/>
            <person name="Riley R."/>
            <person name="Ohm R."/>
            <person name="Sun H."/>
            <person name="Tunlid A."/>
            <person name="Henrissat B."/>
            <person name="Grigoriev I.V."/>
            <person name="Hibbett D.S."/>
            <person name="Martin F."/>
        </authorList>
    </citation>
    <scope>NUCLEOTIDE SEQUENCE [LARGE SCALE GENOMIC DNA]</scope>
    <source>
        <strain evidence="3">ATCC 200175</strain>
    </source>
</reference>
<keyword evidence="3" id="KW-1185">Reference proteome</keyword>
<sequence length="467" mass="52507">MDTPNWIFPENNTYDDVPEGLEQSAQWLPPSPPVYERNNPSFGTNDQLPHINNNTYHRLRSTTPPCHEITRHYHTDPHSGLRRSPRKSMPTWQDHHHSNWHDGTTNPSPMVPSMNPYPVSTLQHDPQPCNGSRMPNLPPMTPTPTQQAVSSLNVTTPTPAQVSAPRCTPAGVVEKIPASVGKGKDFAAAETKKRGRKGSKSGDGRRRASRTSDDEISKLSVKQLADADLKLIKNDGLGDMPVKPESAAKRGLTEDEKFTVVQYITSPEVNKEFHLCQGSIFTKVYVIIARDSSSLTPCTQLAYIIIKNGIQPTQIRNYWWGQAWEKYKQVRELEKHMGGGDGDEDKDEEKNDDDDDNENEDSVALDGTKRKRTAKKPKFSRRVLEAFKESYDDETISHTHDVNSHDSISDNEGNQKKKPRKSSSTESDNLGETASLLHDVMGTISKCHERQERLDEVKLDLACKREQ</sequence>
<feature type="compositionally biased region" description="Acidic residues" evidence="1">
    <location>
        <begin position="341"/>
        <end position="363"/>
    </location>
</feature>
<evidence type="ECO:0000313" key="2">
    <source>
        <dbReference type="EMBL" id="KIJ06252.1"/>
    </source>
</evidence>
<feature type="compositionally biased region" description="Basic and acidic residues" evidence="1">
    <location>
        <begin position="200"/>
        <end position="217"/>
    </location>
</feature>
<feature type="region of interest" description="Disordered" evidence="1">
    <location>
        <begin position="335"/>
        <end position="375"/>
    </location>
</feature>
<reference evidence="2 3" key="1">
    <citation type="submission" date="2014-06" db="EMBL/GenBank/DDBJ databases">
        <authorList>
            <consortium name="DOE Joint Genome Institute"/>
            <person name="Kuo A."/>
            <person name="Kohler A."/>
            <person name="Nagy L.G."/>
            <person name="Floudas D."/>
            <person name="Copeland A."/>
            <person name="Barry K.W."/>
            <person name="Cichocki N."/>
            <person name="Veneault-Fourrey C."/>
            <person name="LaButti K."/>
            <person name="Lindquist E.A."/>
            <person name="Lipzen A."/>
            <person name="Lundell T."/>
            <person name="Morin E."/>
            <person name="Murat C."/>
            <person name="Sun H."/>
            <person name="Tunlid A."/>
            <person name="Henrissat B."/>
            <person name="Grigoriev I.V."/>
            <person name="Hibbett D.S."/>
            <person name="Martin F."/>
            <person name="Nordberg H.P."/>
            <person name="Cantor M.N."/>
            <person name="Hua S.X."/>
        </authorList>
    </citation>
    <scope>NUCLEOTIDE SEQUENCE [LARGE SCALE GENOMIC DNA]</scope>
    <source>
        <strain evidence="2 3">ATCC 200175</strain>
    </source>
</reference>
<feature type="region of interest" description="Disordered" evidence="1">
    <location>
        <begin position="73"/>
        <end position="106"/>
    </location>
</feature>
<evidence type="ECO:0000313" key="3">
    <source>
        <dbReference type="Proteomes" id="UP000053647"/>
    </source>
</evidence>
<feature type="region of interest" description="Disordered" evidence="1">
    <location>
        <begin position="182"/>
        <end position="217"/>
    </location>
</feature>
<feature type="compositionally biased region" description="Basic and acidic residues" evidence="1">
    <location>
        <begin position="395"/>
        <end position="408"/>
    </location>
</feature>
<proteinExistence type="predicted"/>
<feature type="region of interest" description="Disordered" evidence="1">
    <location>
        <begin position="395"/>
        <end position="437"/>
    </location>
</feature>
<evidence type="ECO:0000256" key="1">
    <source>
        <dbReference type="SAM" id="MobiDB-lite"/>
    </source>
</evidence>